<dbReference type="AlphaFoldDB" id="A0A7E4V4L5"/>
<evidence type="ECO:0000256" key="1">
    <source>
        <dbReference type="SAM" id="Phobius"/>
    </source>
</evidence>
<evidence type="ECO:0000313" key="3">
    <source>
        <dbReference type="WBParaSite" id="Pan_g16441.t1"/>
    </source>
</evidence>
<keyword evidence="1" id="KW-0812">Transmembrane</keyword>
<dbReference type="WBParaSite" id="Pan_g16441.t1">
    <property type="protein sequence ID" value="Pan_g16441.t1"/>
    <property type="gene ID" value="Pan_g16441"/>
</dbReference>
<sequence>MEARYSFHDYFKGAGRPIPIIEIVSDKCRDFEFSFEINDVCKIQLEILPDQGFFVRINYLELHYHQNKWNFETYFDGDANGTQIVFTTNDVLIYIVHPHLQIHHLGSCDLGPKDLANDTFILQAWCDKSRDFFGCTTPALKFVEEEVYVKRPKKRPALTDFNWEKQKPIKRMKRPIYFADYWTQRDLEIILTIALVVIGANITVNICIILHRRIHEYYRNLPIDHWN</sequence>
<organism evidence="2 3">
    <name type="scientific">Panagrellus redivivus</name>
    <name type="common">Microworm</name>
    <dbReference type="NCBI Taxonomy" id="6233"/>
    <lineage>
        <taxon>Eukaryota</taxon>
        <taxon>Metazoa</taxon>
        <taxon>Ecdysozoa</taxon>
        <taxon>Nematoda</taxon>
        <taxon>Chromadorea</taxon>
        <taxon>Rhabditida</taxon>
        <taxon>Tylenchina</taxon>
        <taxon>Panagrolaimomorpha</taxon>
        <taxon>Panagrolaimoidea</taxon>
        <taxon>Panagrolaimidae</taxon>
        <taxon>Panagrellus</taxon>
    </lineage>
</organism>
<proteinExistence type="predicted"/>
<accession>A0A7E4V4L5</accession>
<feature type="transmembrane region" description="Helical" evidence="1">
    <location>
        <begin position="189"/>
        <end position="210"/>
    </location>
</feature>
<name>A0A7E4V4L5_PANRE</name>
<reference evidence="2" key="1">
    <citation type="journal article" date="2013" name="Genetics">
        <title>The draft genome and transcriptome of Panagrellus redivivus are shaped by the harsh demands of a free-living lifestyle.</title>
        <authorList>
            <person name="Srinivasan J."/>
            <person name="Dillman A.R."/>
            <person name="Macchietto M.G."/>
            <person name="Heikkinen L."/>
            <person name="Lakso M."/>
            <person name="Fracchia K.M."/>
            <person name="Antoshechkin I."/>
            <person name="Mortazavi A."/>
            <person name="Wong G."/>
            <person name="Sternberg P.W."/>
        </authorList>
    </citation>
    <scope>NUCLEOTIDE SEQUENCE [LARGE SCALE GENOMIC DNA]</scope>
    <source>
        <strain evidence="2">MT8872</strain>
    </source>
</reference>
<dbReference type="Proteomes" id="UP000492821">
    <property type="component" value="Unassembled WGS sequence"/>
</dbReference>
<keyword evidence="2" id="KW-1185">Reference proteome</keyword>
<keyword evidence="1" id="KW-0472">Membrane</keyword>
<reference evidence="3" key="2">
    <citation type="submission" date="2020-10" db="UniProtKB">
        <authorList>
            <consortium name="WormBaseParasite"/>
        </authorList>
    </citation>
    <scope>IDENTIFICATION</scope>
</reference>
<keyword evidence="1" id="KW-1133">Transmembrane helix</keyword>
<evidence type="ECO:0000313" key="2">
    <source>
        <dbReference type="Proteomes" id="UP000492821"/>
    </source>
</evidence>
<protein>
    <submittedName>
        <fullName evidence="3">Galectin</fullName>
    </submittedName>
</protein>